<dbReference type="EMBL" id="JAUDFV010000166">
    <property type="protein sequence ID" value="KAL2712344.1"/>
    <property type="molecule type" value="Genomic_DNA"/>
</dbReference>
<keyword evidence="2" id="KW-1185">Reference proteome</keyword>
<protein>
    <submittedName>
        <fullName evidence="1">Uncharacterized protein</fullName>
    </submittedName>
</protein>
<sequence>MPRAPASPLTLGLSLNRLLRNNRRLVRAKQCCERACSKAEDIKSHARTKRQFEAVECVSETRYPITLRSEPRTKWILNCANVVLVCAYRSQWNLVLKRFYPFPLDISILPRNYQHNRNRVPMRNFAMESARLL</sequence>
<proteinExistence type="predicted"/>
<evidence type="ECO:0000313" key="2">
    <source>
        <dbReference type="Proteomes" id="UP001607302"/>
    </source>
</evidence>
<gene>
    <name evidence="1" type="ORF">V1478_017867</name>
</gene>
<accession>A0ABD1ZVG1</accession>
<comment type="caution">
    <text evidence="1">The sequence shown here is derived from an EMBL/GenBank/DDBJ whole genome shotgun (WGS) entry which is preliminary data.</text>
</comment>
<name>A0ABD1ZVG1_VESSQ</name>
<dbReference type="AlphaFoldDB" id="A0ABD1ZVG1"/>
<reference evidence="1 2" key="1">
    <citation type="journal article" date="2024" name="Ann. Entomol. Soc. Am.">
        <title>Genomic analyses of the southern and eastern yellowjacket wasps (Hymenoptera: Vespidae) reveal evolutionary signatures of social life.</title>
        <authorList>
            <person name="Catto M.A."/>
            <person name="Caine P.B."/>
            <person name="Orr S.E."/>
            <person name="Hunt B.G."/>
            <person name="Goodisman M.A.D."/>
        </authorList>
    </citation>
    <scope>NUCLEOTIDE SEQUENCE [LARGE SCALE GENOMIC DNA]</scope>
    <source>
        <strain evidence="1">233</strain>
        <tissue evidence="1">Head and thorax</tissue>
    </source>
</reference>
<organism evidence="1 2">
    <name type="scientific">Vespula squamosa</name>
    <name type="common">Southern yellow jacket</name>
    <name type="synonym">Wasp</name>
    <dbReference type="NCBI Taxonomy" id="30214"/>
    <lineage>
        <taxon>Eukaryota</taxon>
        <taxon>Metazoa</taxon>
        <taxon>Ecdysozoa</taxon>
        <taxon>Arthropoda</taxon>
        <taxon>Hexapoda</taxon>
        <taxon>Insecta</taxon>
        <taxon>Pterygota</taxon>
        <taxon>Neoptera</taxon>
        <taxon>Endopterygota</taxon>
        <taxon>Hymenoptera</taxon>
        <taxon>Apocrita</taxon>
        <taxon>Aculeata</taxon>
        <taxon>Vespoidea</taxon>
        <taxon>Vespidae</taxon>
        <taxon>Vespinae</taxon>
        <taxon>Vespula</taxon>
    </lineage>
</organism>
<dbReference type="Proteomes" id="UP001607302">
    <property type="component" value="Unassembled WGS sequence"/>
</dbReference>
<evidence type="ECO:0000313" key="1">
    <source>
        <dbReference type="EMBL" id="KAL2712344.1"/>
    </source>
</evidence>